<gene>
    <name evidence="2" type="ORF">AGRA3207_003046</name>
</gene>
<name>A0ABX8QTJ0_9ACTN</name>
<dbReference type="RefSeq" id="WP_273700046.1">
    <property type="nucleotide sequence ID" value="NZ_CP059572.1"/>
</dbReference>
<reference evidence="2" key="1">
    <citation type="submission" date="2020-07" db="EMBL/GenBank/DDBJ databases">
        <authorList>
            <person name="Tarantini F.S."/>
            <person name="Hong K.W."/>
            <person name="Chan K.G."/>
        </authorList>
    </citation>
    <scope>NUCLEOTIDE SEQUENCE</scope>
    <source>
        <strain evidence="2">32-07</strain>
    </source>
</reference>
<keyword evidence="3" id="KW-1185">Reference proteome</keyword>
<dbReference type="Proteomes" id="UP001049518">
    <property type="component" value="Chromosome"/>
</dbReference>
<accession>A0ABX8QTJ0</accession>
<evidence type="ECO:0000313" key="3">
    <source>
        <dbReference type="Proteomes" id="UP001049518"/>
    </source>
</evidence>
<feature type="region of interest" description="Disordered" evidence="1">
    <location>
        <begin position="27"/>
        <end position="53"/>
    </location>
</feature>
<evidence type="ECO:0000313" key="2">
    <source>
        <dbReference type="EMBL" id="QXJ22100.1"/>
    </source>
</evidence>
<proteinExistence type="predicted"/>
<organism evidence="2 3">
    <name type="scientific">Actinomadura graeca</name>
    <dbReference type="NCBI Taxonomy" id="2750812"/>
    <lineage>
        <taxon>Bacteria</taxon>
        <taxon>Bacillati</taxon>
        <taxon>Actinomycetota</taxon>
        <taxon>Actinomycetes</taxon>
        <taxon>Streptosporangiales</taxon>
        <taxon>Thermomonosporaceae</taxon>
        <taxon>Actinomadura</taxon>
    </lineage>
</organism>
<evidence type="ECO:0000256" key="1">
    <source>
        <dbReference type="SAM" id="MobiDB-lite"/>
    </source>
</evidence>
<sequence>MRFLIILVMLAVAAVVVVLLLYAFGGLSPDGRRRTAPSSRWETHTESSGGATTVVVRQVTRDASGGLLDETGRQTIAAIPDGDPDWDARYHEAMAEARSRVAALEAESG</sequence>
<dbReference type="EMBL" id="CP059572">
    <property type="protein sequence ID" value="QXJ22100.1"/>
    <property type="molecule type" value="Genomic_DNA"/>
</dbReference>
<protein>
    <submittedName>
        <fullName evidence="2">Uncharacterized protein</fullName>
    </submittedName>
</protein>
<feature type="compositionally biased region" description="Polar residues" evidence="1">
    <location>
        <begin position="36"/>
        <end position="51"/>
    </location>
</feature>